<name>A0A5C1YGM3_9MICO</name>
<reference evidence="2 3" key="1">
    <citation type="submission" date="2019-09" db="EMBL/GenBank/DDBJ databases">
        <title>Genome sequencing of strain KACC 19306.</title>
        <authorList>
            <person name="Heo J."/>
            <person name="Kim S.-J."/>
            <person name="Kim J.-S."/>
            <person name="Hong S.-B."/>
            <person name="Kwon S.-W."/>
        </authorList>
    </citation>
    <scope>NUCLEOTIDE SEQUENCE [LARGE SCALE GENOMIC DNA]</scope>
    <source>
        <strain evidence="2 3">KACC 19306</strain>
    </source>
</reference>
<proteinExistence type="predicted"/>
<organism evidence="2 3">
    <name type="scientific">Agromyces intestinalis</name>
    <dbReference type="NCBI Taxonomy" id="2592652"/>
    <lineage>
        <taxon>Bacteria</taxon>
        <taxon>Bacillati</taxon>
        <taxon>Actinomycetota</taxon>
        <taxon>Actinomycetes</taxon>
        <taxon>Micrococcales</taxon>
        <taxon>Microbacteriaceae</taxon>
        <taxon>Agromyces</taxon>
    </lineage>
</organism>
<keyword evidence="3" id="KW-1185">Reference proteome</keyword>
<evidence type="ECO:0000256" key="1">
    <source>
        <dbReference type="SAM" id="Phobius"/>
    </source>
</evidence>
<evidence type="ECO:0000313" key="3">
    <source>
        <dbReference type="Proteomes" id="UP000324678"/>
    </source>
</evidence>
<keyword evidence="1" id="KW-1133">Transmembrane helix</keyword>
<keyword evidence="1" id="KW-0812">Transmembrane</keyword>
<sequence length="63" mass="6664">MNWIMIVVGVLLMAAGVIWTLQGLNLLPGSAMSGVLLWVVVGPVVEVVGLLLVVIGIARLRRS</sequence>
<dbReference type="KEGG" id="ail:FLP10_10315"/>
<keyword evidence="1" id="KW-0472">Membrane</keyword>
<protein>
    <submittedName>
        <fullName evidence="2">Uncharacterized protein</fullName>
    </submittedName>
</protein>
<dbReference type="OrthoDB" id="4640879at2"/>
<gene>
    <name evidence="2" type="ORF">FLP10_10315</name>
</gene>
<dbReference type="EMBL" id="CP043505">
    <property type="protein sequence ID" value="QEO14758.1"/>
    <property type="molecule type" value="Genomic_DNA"/>
</dbReference>
<feature type="transmembrane region" description="Helical" evidence="1">
    <location>
        <begin position="36"/>
        <end position="58"/>
    </location>
</feature>
<dbReference type="AlphaFoldDB" id="A0A5C1YGM3"/>
<dbReference type="RefSeq" id="WP_149160777.1">
    <property type="nucleotide sequence ID" value="NZ_CP043505.1"/>
</dbReference>
<accession>A0A5C1YGM3</accession>
<evidence type="ECO:0000313" key="2">
    <source>
        <dbReference type="EMBL" id="QEO14758.1"/>
    </source>
</evidence>
<dbReference type="Proteomes" id="UP000324678">
    <property type="component" value="Chromosome"/>
</dbReference>